<feature type="compositionally biased region" description="Basic residues" evidence="2">
    <location>
        <begin position="1084"/>
        <end position="1102"/>
    </location>
</feature>
<evidence type="ECO:0000256" key="1">
    <source>
        <dbReference type="SAM" id="Coils"/>
    </source>
</evidence>
<comment type="caution">
    <text evidence="3">The sequence shown here is derived from an EMBL/GenBank/DDBJ whole genome shotgun (WGS) entry which is preliminary data.</text>
</comment>
<evidence type="ECO:0000313" key="3">
    <source>
        <dbReference type="EMBL" id="CAI3989055.1"/>
    </source>
</evidence>
<feature type="region of interest" description="Disordered" evidence="2">
    <location>
        <begin position="972"/>
        <end position="993"/>
    </location>
</feature>
<feature type="compositionally biased region" description="Basic and acidic residues" evidence="2">
    <location>
        <begin position="420"/>
        <end position="490"/>
    </location>
</feature>
<accession>A0A9P1CCF2</accession>
<dbReference type="EMBL" id="CAMXCT020001330">
    <property type="protein sequence ID" value="CAL1142430.1"/>
    <property type="molecule type" value="Genomic_DNA"/>
</dbReference>
<feature type="region of interest" description="Disordered" evidence="2">
    <location>
        <begin position="391"/>
        <end position="782"/>
    </location>
</feature>
<feature type="compositionally biased region" description="Basic and acidic residues" evidence="2">
    <location>
        <begin position="588"/>
        <end position="615"/>
    </location>
</feature>
<keyword evidence="1" id="KW-0175">Coiled coil</keyword>
<dbReference type="Proteomes" id="UP001152797">
    <property type="component" value="Unassembled WGS sequence"/>
</dbReference>
<proteinExistence type="predicted"/>
<feature type="compositionally biased region" description="Basic and acidic residues" evidence="2">
    <location>
        <begin position="391"/>
        <end position="404"/>
    </location>
</feature>
<feature type="compositionally biased region" description="Acidic residues" evidence="2">
    <location>
        <begin position="680"/>
        <end position="704"/>
    </location>
</feature>
<keyword evidence="5" id="KW-1185">Reference proteome</keyword>
<evidence type="ECO:0000313" key="4">
    <source>
        <dbReference type="EMBL" id="CAL1142430.1"/>
    </source>
</evidence>
<evidence type="ECO:0000313" key="5">
    <source>
        <dbReference type="Proteomes" id="UP001152797"/>
    </source>
</evidence>
<feature type="compositionally biased region" description="Basic and acidic residues" evidence="2">
    <location>
        <begin position="498"/>
        <end position="568"/>
    </location>
</feature>
<sequence length="1102" mass="123727">MGRAMMAARHLEKEEKEIQKKRDRIQCLIGDIRFHLSAQCKGDADFNCVWDDYSKFCSDAMMKYDADEVFESLASRRFFMKWLREQKAAPAQDPAHLILNAGSRDGFGKALELMNLGPAGNDEISVVTPAAKRPKHATLVTEAVNATPPPVVGPQTVKRMAAKKAADKAAVKAADNGDDLGDPVSKFGEYDLDALGIPMEARSGDMVQIWQSFPGLGGSLCSQWLLKEVFATIVSLLFQVPGLQFDKPLDHFEAFSGKMSVTKGEWNEGREAMPFDLELDGQRMDLSSSEGFCNALWAVANLKFGAALAKTRTKFQKRIRQRAYKFLKEARKDTGDYDSRPRVNRSFEGKVQSSLSYELRRCHACASRDALAPKERKDRSKGVQKELAEAALKKKKEKEEEEQKKRKSSSSNKATKKTQRREGSKKAERPEGSRSEKEGKSEKKRSEKGGKAEKKRSEKGGKAEKKTERPEGSKSEKGDKPEKKMSEKGDKAKKKKNIEKAEGSTSEKGDKSEKKIERPEGSRSEKGDKTEKKTDVPAGRKSEKGDKTEKKIVPAGRKSEKGGKTEQSKRKKKDEQEEEDSTKKKKKQEKEPPIKFTEAKKEEIEHIFQTPDRKTRSSSPPPVNDKMTVKQRAEERLRELTKHLAPSDFEEDSSCPATDLENLMLRGEESPTDKQAACSSEEEEDDEKDSEAEDDEDEEQDEQDEGKKEEQEDSDTLSSVSEEKESEEDEDESDEGEEEEEESDVEDAEEEQGELAKDGEKETEKNATPETHALVPVTAHTQQQLATLKNSVTNKREWDTFCRQAKSRMPVALNDMYVSSKQELFNMWLDANQDWTACALECERRHEQKNIATRGWKAEQGKVLKQRYSPEKWQTILASRKQSGLYYEDPDFPGDDDETWFYVREGAKFQRKDTTAESTALKASMDVNPEMRAALTDTETGLLRPGALPALTTATAGGNKLLLEAIDKVAAAPKKRPKPKEEDKSETVEPQTWIQKATASLPLLLKDAADARTSSIKLHDMEYAKELSDQLLTHAKKLESLYQDMSKAVTSNPDDKTLKQLCKKTADMEAFGAKAQAAADAFLKPKKKKNPSGKSKAKKQKK</sequence>
<feature type="coiled-coil region" evidence="1">
    <location>
        <begin position="4"/>
        <end position="31"/>
    </location>
</feature>
<feature type="compositionally biased region" description="Basic and acidic residues" evidence="2">
    <location>
        <begin position="754"/>
        <end position="767"/>
    </location>
</feature>
<dbReference type="EMBL" id="CAMXCT030001330">
    <property type="protein sequence ID" value="CAL4776367.1"/>
    <property type="molecule type" value="Genomic_DNA"/>
</dbReference>
<gene>
    <name evidence="3" type="ORF">C1SCF055_LOCUS16152</name>
</gene>
<evidence type="ECO:0000256" key="2">
    <source>
        <dbReference type="SAM" id="MobiDB-lite"/>
    </source>
</evidence>
<name>A0A9P1CCF2_9DINO</name>
<dbReference type="AlphaFoldDB" id="A0A9P1CCF2"/>
<reference evidence="4" key="2">
    <citation type="submission" date="2024-04" db="EMBL/GenBank/DDBJ databases">
        <authorList>
            <person name="Chen Y."/>
            <person name="Shah S."/>
            <person name="Dougan E. K."/>
            <person name="Thang M."/>
            <person name="Chan C."/>
        </authorList>
    </citation>
    <scope>NUCLEOTIDE SEQUENCE [LARGE SCALE GENOMIC DNA]</scope>
</reference>
<feature type="compositionally biased region" description="Acidic residues" evidence="2">
    <location>
        <begin position="724"/>
        <end position="753"/>
    </location>
</feature>
<organism evidence="3">
    <name type="scientific">Cladocopium goreaui</name>
    <dbReference type="NCBI Taxonomy" id="2562237"/>
    <lineage>
        <taxon>Eukaryota</taxon>
        <taxon>Sar</taxon>
        <taxon>Alveolata</taxon>
        <taxon>Dinophyceae</taxon>
        <taxon>Suessiales</taxon>
        <taxon>Symbiodiniaceae</taxon>
        <taxon>Cladocopium</taxon>
    </lineage>
</organism>
<feature type="region of interest" description="Disordered" evidence="2">
    <location>
        <begin position="1079"/>
        <end position="1102"/>
    </location>
</feature>
<protein>
    <submittedName>
        <fullName evidence="3">Uncharacterized protein</fullName>
    </submittedName>
</protein>
<reference evidence="3" key="1">
    <citation type="submission" date="2022-10" db="EMBL/GenBank/DDBJ databases">
        <authorList>
            <person name="Chen Y."/>
            <person name="Dougan E. K."/>
            <person name="Chan C."/>
            <person name="Rhodes N."/>
            <person name="Thang M."/>
        </authorList>
    </citation>
    <scope>NUCLEOTIDE SEQUENCE</scope>
</reference>
<dbReference type="EMBL" id="CAMXCT010001330">
    <property type="protein sequence ID" value="CAI3989055.1"/>
    <property type="molecule type" value="Genomic_DNA"/>
</dbReference>
<feature type="compositionally biased region" description="Basic and acidic residues" evidence="2">
    <location>
        <begin position="627"/>
        <end position="642"/>
    </location>
</feature>